<keyword evidence="3" id="KW-1185">Reference proteome</keyword>
<feature type="region of interest" description="Disordered" evidence="1">
    <location>
        <begin position="20"/>
        <end position="72"/>
    </location>
</feature>
<accession>A0AAV2NNH6</accession>
<dbReference type="EMBL" id="OZ034826">
    <property type="protein sequence ID" value="CAL1681749.1"/>
    <property type="molecule type" value="Genomic_DNA"/>
</dbReference>
<dbReference type="Proteomes" id="UP001497644">
    <property type="component" value="Chromosome 3"/>
</dbReference>
<dbReference type="AlphaFoldDB" id="A0AAV2NNH6"/>
<gene>
    <name evidence="2" type="ORF">LPLAT_LOCUS7697</name>
</gene>
<reference evidence="2" key="1">
    <citation type="submission" date="2024-04" db="EMBL/GenBank/DDBJ databases">
        <authorList>
            <consortium name="Molecular Ecology Group"/>
        </authorList>
    </citation>
    <scope>NUCLEOTIDE SEQUENCE</scope>
</reference>
<evidence type="ECO:0000313" key="3">
    <source>
        <dbReference type="Proteomes" id="UP001497644"/>
    </source>
</evidence>
<evidence type="ECO:0000313" key="2">
    <source>
        <dbReference type="EMBL" id="CAL1681749.1"/>
    </source>
</evidence>
<organism evidence="2 3">
    <name type="scientific">Lasius platythorax</name>
    <dbReference type="NCBI Taxonomy" id="488582"/>
    <lineage>
        <taxon>Eukaryota</taxon>
        <taxon>Metazoa</taxon>
        <taxon>Ecdysozoa</taxon>
        <taxon>Arthropoda</taxon>
        <taxon>Hexapoda</taxon>
        <taxon>Insecta</taxon>
        <taxon>Pterygota</taxon>
        <taxon>Neoptera</taxon>
        <taxon>Endopterygota</taxon>
        <taxon>Hymenoptera</taxon>
        <taxon>Apocrita</taxon>
        <taxon>Aculeata</taxon>
        <taxon>Formicoidea</taxon>
        <taxon>Formicidae</taxon>
        <taxon>Formicinae</taxon>
        <taxon>Lasius</taxon>
        <taxon>Lasius</taxon>
    </lineage>
</organism>
<protein>
    <submittedName>
        <fullName evidence="2">Uncharacterized protein</fullName>
    </submittedName>
</protein>
<feature type="compositionally biased region" description="Polar residues" evidence="1">
    <location>
        <begin position="34"/>
        <end position="43"/>
    </location>
</feature>
<proteinExistence type="predicted"/>
<name>A0AAV2NNH6_9HYME</name>
<evidence type="ECO:0000256" key="1">
    <source>
        <dbReference type="SAM" id="MobiDB-lite"/>
    </source>
</evidence>
<sequence length="72" mass="7667">MGATALNTVRESPAFRVLARPLSNPGASNRPGPRQTSSSSTLTEVRRSALSGTRSGNDYELTCGSRGWRLTT</sequence>